<dbReference type="RefSeq" id="XP_024386705.1">
    <property type="nucleotide sequence ID" value="XM_024530937.2"/>
</dbReference>
<dbReference type="EnsemblPlants" id="Pp3c10_21330V3.11">
    <property type="protein sequence ID" value="Pp3c10_21330V3.11"/>
    <property type="gene ID" value="Pp3c10_21330"/>
</dbReference>
<accession>A0A7I4A0H5</accession>
<keyword evidence="3" id="KW-1185">Reference proteome</keyword>
<protein>
    <recommendedName>
        <fullName evidence="4">Methyltransferase-like protein 2</fullName>
    </recommendedName>
</protein>
<dbReference type="PANTHER" id="PTHR12829">
    <property type="entry name" value="N6-ADENOSINE-METHYLTRANSFERASE"/>
    <property type="match status" value="1"/>
</dbReference>
<reference evidence="2 3" key="2">
    <citation type="journal article" date="2018" name="Plant J.">
        <title>The Physcomitrella patens chromosome-scale assembly reveals moss genome structure and evolution.</title>
        <authorList>
            <person name="Lang D."/>
            <person name="Ullrich K.K."/>
            <person name="Murat F."/>
            <person name="Fuchs J."/>
            <person name="Jenkins J."/>
            <person name="Haas F.B."/>
            <person name="Piednoel M."/>
            <person name="Gundlach H."/>
            <person name="Van Bel M."/>
            <person name="Meyberg R."/>
            <person name="Vives C."/>
            <person name="Morata J."/>
            <person name="Symeonidi A."/>
            <person name="Hiss M."/>
            <person name="Muchero W."/>
            <person name="Kamisugi Y."/>
            <person name="Saleh O."/>
            <person name="Blanc G."/>
            <person name="Decker E.L."/>
            <person name="van Gessel N."/>
            <person name="Grimwood J."/>
            <person name="Hayes R.D."/>
            <person name="Graham S.W."/>
            <person name="Gunter L.E."/>
            <person name="McDaniel S.F."/>
            <person name="Hoernstein S.N.W."/>
            <person name="Larsson A."/>
            <person name="Li F.W."/>
            <person name="Perroud P.F."/>
            <person name="Phillips J."/>
            <person name="Ranjan P."/>
            <person name="Rokshar D.S."/>
            <person name="Rothfels C.J."/>
            <person name="Schneider L."/>
            <person name="Shu S."/>
            <person name="Stevenson D.W."/>
            <person name="Thummler F."/>
            <person name="Tillich M."/>
            <person name="Villarreal Aguilar J.C."/>
            <person name="Widiez T."/>
            <person name="Wong G.K."/>
            <person name="Wymore A."/>
            <person name="Zhang Y."/>
            <person name="Zimmer A.D."/>
            <person name="Quatrano R.S."/>
            <person name="Mayer K.F.X."/>
            <person name="Goodstein D."/>
            <person name="Casacuberta J.M."/>
            <person name="Vandepoele K."/>
            <person name="Reski R."/>
            <person name="Cuming A.C."/>
            <person name="Tuskan G.A."/>
            <person name="Maumus F."/>
            <person name="Salse J."/>
            <person name="Schmutz J."/>
            <person name="Rensing S.A."/>
        </authorList>
    </citation>
    <scope>NUCLEOTIDE SEQUENCE [LARGE SCALE GENOMIC DNA]</scope>
    <source>
        <strain evidence="2 3">cv. Gransden 2004</strain>
    </source>
</reference>
<evidence type="ECO:0008006" key="4">
    <source>
        <dbReference type="Google" id="ProtNLM"/>
    </source>
</evidence>
<dbReference type="FunCoup" id="A0A7I4A0H5">
    <property type="interactions" value="1235"/>
</dbReference>
<dbReference type="PROSITE" id="PS51143">
    <property type="entry name" value="MT_A70"/>
    <property type="match status" value="1"/>
</dbReference>
<dbReference type="Gramene" id="Pp3c10_21330V3.11">
    <property type="protein sequence ID" value="Pp3c10_21330V3.11"/>
    <property type="gene ID" value="Pp3c10_21330"/>
</dbReference>
<dbReference type="EMBL" id="ABEU02000010">
    <property type="status" value="NOT_ANNOTATED_CDS"/>
    <property type="molecule type" value="Genomic_DNA"/>
</dbReference>
<evidence type="ECO:0000256" key="1">
    <source>
        <dbReference type="PROSITE-ProRule" id="PRU00489"/>
    </source>
</evidence>
<dbReference type="GeneID" id="112287676"/>
<name>A0A7I4A0H5_PHYPA</name>
<dbReference type="InterPro" id="IPR007757">
    <property type="entry name" value="MT-A70-like"/>
</dbReference>
<proteinExistence type="inferred from homology"/>
<dbReference type="GO" id="GO:0008168">
    <property type="term" value="F:methyltransferase activity"/>
    <property type="evidence" value="ECO:0000318"/>
    <property type="project" value="GO_Central"/>
</dbReference>
<sequence length="429" mass="48498">MDAASGEVIEVELQNGVVIIEGNNGVFMEPVRVLNSGYDMHDVKFERYYSRAFFTSVSMPSSGVTNEGSDTRKRKRKRVYNLNEKEVLAENRHQEVRSVILKAHEAFQATVAPSLRNYITFDGRDDCVPSPSKSCSSMQNLGIEEGEVNFVELAALWQAPLYEFSFSKGQVDCEEEESRTTPMFNTIIKSSSRTSEVAECGACKYLLPKSCTFLISDISEVHRLIPVGDSKDGFNLMVIDPPWENKSVHRKSLYPTLPNKYLLSLPVKQLAHADGALVALWITNREKLRHFAETELFPAWGVKMAAVWYWLKVTVEGTMVSPLDLAHHKPYECLLLGYLPSKIGSTSEESVQFTGSREHADLPDKFVLISIPGDHSRKPPLKSLLSKHIPGQRHAERGLELFARELSAGWTSWGNEPLRFQHLNYFRER</sequence>
<dbReference type="KEGG" id="ppp:112287676"/>
<evidence type="ECO:0000313" key="3">
    <source>
        <dbReference type="Proteomes" id="UP000006727"/>
    </source>
</evidence>
<dbReference type="Proteomes" id="UP000006727">
    <property type="component" value="Chromosome 10"/>
</dbReference>
<dbReference type="OrthoDB" id="61116at2759"/>
<gene>
    <name evidence="2" type="primary">LOC112287676</name>
</gene>
<comment type="similarity">
    <text evidence="1">Belongs to the MT-A70-like family.</text>
</comment>
<evidence type="ECO:0000313" key="2">
    <source>
        <dbReference type="EnsemblPlants" id="Pp3c10_21330V3.11"/>
    </source>
</evidence>
<dbReference type="InParanoid" id="A0A7I4A0H5"/>
<dbReference type="AlphaFoldDB" id="A0A7I4A0H5"/>
<organism evidence="2 3">
    <name type="scientific">Physcomitrium patens</name>
    <name type="common">Spreading-leaved earth moss</name>
    <name type="synonym">Physcomitrella patens</name>
    <dbReference type="NCBI Taxonomy" id="3218"/>
    <lineage>
        <taxon>Eukaryota</taxon>
        <taxon>Viridiplantae</taxon>
        <taxon>Streptophyta</taxon>
        <taxon>Embryophyta</taxon>
        <taxon>Bryophyta</taxon>
        <taxon>Bryophytina</taxon>
        <taxon>Bryopsida</taxon>
        <taxon>Funariidae</taxon>
        <taxon>Funariales</taxon>
        <taxon>Funariaceae</taxon>
        <taxon>Physcomitrium</taxon>
    </lineage>
</organism>
<dbReference type="Pfam" id="PF05063">
    <property type="entry name" value="MT-A70"/>
    <property type="match status" value="1"/>
</dbReference>
<reference evidence="2" key="3">
    <citation type="submission" date="2020-12" db="UniProtKB">
        <authorList>
            <consortium name="EnsemblPlants"/>
        </authorList>
    </citation>
    <scope>IDENTIFICATION</scope>
</reference>
<dbReference type="PANTHER" id="PTHR12829:SF4">
    <property type="entry name" value="N(6)-ADENINE-SPECIFIC METHYLTRANSFERASE METTL4"/>
    <property type="match status" value="1"/>
</dbReference>
<reference evidence="2 3" key="1">
    <citation type="journal article" date="2008" name="Science">
        <title>The Physcomitrella genome reveals evolutionary insights into the conquest of land by plants.</title>
        <authorList>
            <person name="Rensing S."/>
            <person name="Lang D."/>
            <person name="Zimmer A."/>
            <person name="Terry A."/>
            <person name="Salamov A."/>
            <person name="Shapiro H."/>
            <person name="Nishiyama T."/>
            <person name="Perroud P.-F."/>
            <person name="Lindquist E."/>
            <person name="Kamisugi Y."/>
            <person name="Tanahashi T."/>
            <person name="Sakakibara K."/>
            <person name="Fujita T."/>
            <person name="Oishi K."/>
            <person name="Shin-I T."/>
            <person name="Kuroki Y."/>
            <person name="Toyoda A."/>
            <person name="Suzuki Y."/>
            <person name="Hashimoto A."/>
            <person name="Yamaguchi K."/>
            <person name="Sugano A."/>
            <person name="Kohara Y."/>
            <person name="Fujiyama A."/>
            <person name="Anterola A."/>
            <person name="Aoki S."/>
            <person name="Ashton N."/>
            <person name="Barbazuk W.B."/>
            <person name="Barker E."/>
            <person name="Bennetzen J."/>
            <person name="Bezanilla M."/>
            <person name="Blankenship R."/>
            <person name="Cho S.H."/>
            <person name="Dutcher S."/>
            <person name="Estelle M."/>
            <person name="Fawcett J.A."/>
            <person name="Gundlach H."/>
            <person name="Hanada K."/>
            <person name="Heyl A."/>
            <person name="Hicks K.A."/>
            <person name="Hugh J."/>
            <person name="Lohr M."/>
            <person name="Mayer K."/>
            <person name="Melkozernov A."/>
            <person name="Murata T."/>
            <person name="Nelson D."/>
            <person name="Pils B."/>
            <person name="Prigge M."/>
            <person name="Reiss B."/>
            <person name="Renner T."/>
            <person name="Rombauts S."/>
            <person name="Rushton P."/>
            <person name="Sanderfoot A."/>
            <person name="Schween G."/>
            <person name="Shiu S.-H."/>
            <person name="Stueber K."/>
            <person name="Theodoulou F.L."/>
            <person name="Tu H."/>
            <person name="Van de Peer Y."/>
            <person name="Verrier P.J."/>
            <person name="Waters E."/>
            <person name="Wood A."/>
            <person name="Yang L."/>
            <person name="Cove D."/>
            <person name="Cuming A."/>
            <person name="Hasebe M."/>
            <person name="Lucas S."/>
            <person name="Mishler D.B."/>
            <person name="Reski R."/>
            <person name="Grigoriev I."/>
            <person name="Quatrano R.S."/>
            <person name="Boore J.L."/>
        </authorList>
    </citation>
    <scope>NUCLEOTIDE SEQUENCE [LARGE SCALE GENOMIC DNA]</scope>
    <source>
        <strain evidence="2 3">cv. Gransden 2004</strain>
    </source>
</reference>